<evidence type="ECO:0000313" key="2">
    <source>
        <dbReference type="EMBL" id="MBP2027150.1"/>
    </source>
</evidence>
<keyword evidence="1" id="KW-0812">Transmembrane</keyword>
<keyword evidence="1" id="KW-1133">Transmembrane helix</keyword>
<feature type="transmembrane region" description="Helical" evidence="1">
    <location>
        <begin position="88"/>
        <end position="108"/>
    </location>
</feature>
<organism evidence="2 3">
    <name type="scientific">Acetoanaerobium pronyense</name>
    <dbReference type="NCBI Taxonomy" id="1482736"/>
    <lineage>
        <taxon>Bacteria</taxon>
        <taxon>Bacillati</taxon>
        <taxon>Bacillota</taxon>
        <taxon>Clostridia</taxon>
        <taxon>Peptostreptococcales</taxon>
        <taxon>Filifactoraceae</taxon>
        <taxon>Acetoanaerobium</taxon>
    </lineage>
</organism>
<keyword evidence="1" id="KW-0472">Membrane</keyword>
<reference evidence="2 3" key="1">
    <citation type="submission" date="2021-03" db="EMBL/GenBank/DDBJ databases">
        <title>Genomic Encyclopedia of Type Strains, Phase IV (KMG-IV): sequencing the most valuable type-strain genomes for metagenomic binning, comparative biology and taxonomic classification.</title>
        <authorList>
            <person name="Goeker M."/>
        </authorList>
    </citation>
    <scope>NUCLEOTIDE SEQUENCE [LARGE SCALE GENOMIC DNA]</scope>
    <source>
        <strain evidence="2 3">DSM 27512</strain>
    </source>
</reference>
<name>A0ABS4KIG2_9FIRM</name>
<evidence type="ECO:0000256" key="1">
    <source>
        <dbReference type="SAM" id="Phobius"/>
    </source>
</evidence>
<accession>A0ABS4KIG2</accession>
<dbReference type="Proteomes" id="UP001314903">
    <property type="component" value="Unassembled WGS sequence"/>
</dbReference>
<comment type="caution">
    <text evidence="2">The sequence shown here is derived from an EMBL/GenBank/DDBJ whole genome shotgun (WGS) entry which is preliminary data.</text>
</comment>
<evidence type="ECO:0008006" key="4">
    <source>
        <dbReference type="Google" id="ProtNLM"/>
    </source>
</evidence>
<protein>
    <recommendedName>
        <fullName evidence="4">DUF4179 domain-containing protein</fullName>
    </recommendedName>
</protein>
<evidence type="ECO:0000313" key="3">
    <source>
        <dbReference type="Proteomes" id="UP001314903"/>
    </source>
</evidence>
<proteinExistence type="predicted"/>
<keyword evidence="3" id="KW-1185">Reference proteome</keyword>
<dbReference type="RefSeq" id="WP_209659931.1">
    <property type="nucleotide sequence ID" value="NZ_JAGGLI010000008.1"/>
</dbReference>
<gene>
    <name evidence="2" type="ORF">J2Z35_000944</name>
</gene>
<sequence>MENKKDILDKLIEKKIINTMQYLDLEETEELLSMYDLENMDINEDLVEDIKKRVEVKMELDSQISSITKDNTSITKEIASKKYGFKKYISIAAILILALLVTPNNILVEAFNRILQIIPGVGLVEVENQEVLYRLKDVNSSENNTALLDILSAAGKKDSITIGFSLERKNITEDEVLIEKEKEFEKLKNGGQLEKIKAYLEVDGQRYEVDGASRAGDGIKDFHIMTFNLDESNIGTERVYKLIYEEYDISAQFELVDIEQYSSLDEIGSNDIKNNISLTATSSLENNNLAVTIYPLNYSKYRLISFESEFHLEYFGKKIVLKEENKERAYTLPSSFGSGFRPSFFFDIENEEADFIFHIPYVLVESSEEKSLKLPIPRQGGVVELNQEVNFEDGTVIIESVEHVKYDDTQDRYIKVNLSYKNQKDNMEMVGVKLTRNRSEGWFEEYDEQGRLSAINYFLEKQDIGQIKINMTNPRYLFMDEYNLQIDAD</sequence>
<dbReference type="EMBL" id="JAGGLI010000008">
    <property type="protein sequence ID" value="MBP2027150.1"/>
    <property type="molecule type" value="Genomic_DNA"/>
</dbReference>